<dbReference type="PANTHER" id="PTHR18911:SF5">
    <property type="entry name" value="COILED-COIL DOMAIN-CONTAINING PROTEIN 186"/>
    <property type="match status" value="1"/>
</dbReference>
<keyword evidence="1" id="KW-0175">Coiled coil</keyword>
<dbReference type="Proteomes" id="UP000678393">
    <property type="component" value="Unassembled WGS sequence"/>
</dbReference>
<dbReference type="InterPro" id="IPR038830">
    <property type="entry name" value="CCDC186"/>
</dbReference>
<evidence type="ECO:0000256" key="1">
    <source>
        <dbReference type="SAM" id="Coils"/>
    </source>
</evidence>
<dbReference type="EMBL" id="CAJHNH020001868">
    <property type="protein sequence ID" value="CAG5124766.1"/>
    <property type="molecule type" value="Genomic_DNA"/>
</dbReference>
<dbReference type="GO" id="GO:0099518">
    <property type="term" value="P:vesicle cytoskeletal trafficking"/>
    <property type="evidence" value="ECO:0007669"/>
    <property type="project" value="TreeGrafter"/>
</dbReference>
<dbReference type="OrthoDB" id="6137898at2759"/>
<dbReference type="AlphaFoldDB" id="A0A8S3ZCG6"/>
<feature type="coiled-coil region" evidence="1">
    <location>
        <begin position="54"/>
        <end position="81"/>
    </location>
</feature>
<dbReference type="GO" id="GO:0031267">
    <property type="term" value="F:small GTPase binding"/>
    <property type="evidence" value="ECO:0007669"/>
    <property type="project" value="TreeGrafter"/>
</dbReference>
<protein>
    <submittedName>
        <fullName evidence="2">Uncharacterized protein</fullName>
    </submittedName>
</protein>
<accession>A0A8S3ZCG6</accession>
<dbReference type="PANTHER" id="PTHR18911">
    <property type="entry name" value="CTCL TUMOR ANTIGEN HD-CL-01"/>
    <property type="match status" value="1"/>
</dbReference>
<feature type="non-terminal residue" evidence="2">
    <location>
        <position position="1"/>
    </location>
</feature>
<evidence type="ECO:0000313" key="2">
    <source>
        <dbReference type="EMBL" id="CAG5124766.1"/>
    </source>
</evidence>
<gene>
    <name evidence="2" type="ORF">CUNI_LOCUS10324</name>
</gene>
<evidence type="ECO:0000313" key="3">
    <source>
        <dbReference type="Proteomes" id="UP000678393"/>
    </source>
</evidence>
<name>A0A8S3ZCG6_9EUPU</name>
<sequence length="89" mass="9950">AEVQMEIQSLLARKGGIMASLYSVHQQDGSMTLELSLQINHKLQAVLEDTLLKNITLKESLDTLGEEIARLSQENRQLQLSMQQTGQLT</sequence>
<keyword evidence="3" id="KW-1185">Reference proteome</keyword>
<comment type="caution">
    <text evidence="2">The sequence shown here is derived from an EMBL/GenBank/DDBJ whole genome shotgun (WGS) entry which is preliminary data.</text>
</comment>
<reference evidence="2" key="1">
    <citation type="submission" date="2021-04" db="EMBL/GenBank/DDBJ databases">
        <authorList>
            <consortium name="Molecular Ecology Group"/>
        </authorList>
    </citation>
    <scope>NUCLEOTIDE SEQUENCE</scope>
</reference>
<organism evidence="2 3">
    <name type="scientific">Candidula unifasciata</name>
    <dbReference type="NCBI Taxonomy" id="100452"/>
    <lineage>
        <taxon>Eukaryota</taxon>
        <taxon>Metazoa</taxon>
        <taxon>Spiralia</taxon>
        <taxon>Lophotrochozoa</taxon>
        <taxon>Mollusca</taxon>
        <taxon>Gastropoda</taxon>
        <taxon>Heterobranchia</taxon>
        <taxon>Euthyneura</taxon>
        <taxon>Panpulmonata</taxon>
        <taxon>Eupulmonata</taxon>
        <taxon>Stylommatophora</taxon>
        <taxon>Helicina</taxon>
        <taxon>Helicoidea</taxon>
        <taxon>Geomitridae</taxon>
        <taxon>Candidula</taxon>
    </lineage>
</organism>
<proteinExistence type="predicted"/>
<dbReference type="GO" id="GO:0005802">
    <property type="term" value="C:trans-Golgi network"/>
    <property type="evidence" value="ECO:0007669"/>
    <property type="project" value="TreeGrafter"/>
</dbReference>